<keyword evidence="3" id="KW-0677">Repeat</keyword>
<dbReference type="FunFam" id="3.80.10.10:FF:000024">
    <property type="entry name" value="Somatic embryogenesis receptor kinase 1"/>
    <property type="match status" value="1"/>
</dbReference>
<evidence type="ECO:0000313" key="8">
    <source>
        <dbReference type="Proteomes" id="UP000324897"/>
    </source>
</evidence>
<comment type="caution">
    <text evidence="7">The sequence shown here is derived from an EMBL/GenBank/DDBJ whole genome shotgun (WGS) entry which is preliminary data.</text>
</comment>
<dbReference type="Pfam" id="PF08263">
    <property type="entry name" value="LRRNT_2"/>
    <property type="match status" value="1"/>
</dbReference>
<feature type="chain" id="PRO_5023831538" description="Leucine-rich repeat-containing N-terminal plant-type domain-containing protein" evidence="5">
    <location>
        <begin position="36"/>
        <end position="223"/>
    </location>
</feature>
<dbReference type="InterPro" id="IPR001611">
    <property type="entry name" value="Leu-rich_rpt"/>
</dbReference>
<name>A0A5J9U873_9POAL</name>
<keyword evidence="8" id="KW-1185">Reference proteome</keyword>
<dbReference type="InterPro" id="IPR032675">
    <property type="entry name" value="LRR_dom_sf"/>
</dbReference>
<dbReference type="Pfam" id="PF00560">
    <property type="entry name" value="LRR_1"/>
    <property type="match status" value="3"/>
</dbReference>
<feature type="region of interest" description="Disordered" evidence="4">
    <location>
        <begin position="198"/>
        <end position="223"/>
    </location>
</feature>
<evidence type="ECO:0000256" key="5">
    <source>
        <dbReference type="SAM" id="SignalP"/>
    </source>
</evidence>
<keyword evidence="2 5" id="KW-0732">Signal</keyword>
<dbReference type="Proteomes" id="UP000324897">
    <property type="component" value="Chromosome 7"/>
</dbReference>
<evidence type="ECO:0000256" key="2">
    <source>
        <dbReference type="ARBA" id="ARBA00022729"/>
    </source>
</evidence>
<evidence type="ECO:0000256" key="3">
    <source>
        <dbReference type="ARBA" id="ARBA00022737"/>
    </source>
</evidence>
<dbReference type="EMBL" id="RWGY01000029">
    <property type="protein sequence ID" value="TVU19899.1"/>
    <property type="molecule type" value="Genomic_DNA"/>
</dbReference>
<accession>A0A5J9U873</accession>
<proteinExistence type="predicted"/>
<dbReference type="InterPro" id="IPR013210">
    <property type="entry name" value="LRR_N_plant-typ"/>
</dbReference>
<dbReference type="SUPFAM" id="SSF52058">
    <property type="entry name" value="L domain-like"/>
    <property type="match status" value="1"/>
</dbReference>
<dbReference type="PANTHER" id="PTHR47988">
    <property type="entry name" value="SOMATIC EMBRYOGENESIS RECEPTOR KINASE 1"/>
    <property type="match status" value="1"/>
</dbReference>
<gene>
    <name evidence="7" type="ORF">EJB05_36081</name>
</gene>
<evidence type="ECO:0000259" key="6">
    <source>
        <dbReference type="Pfam" id="PF08263"/>
    </source>
</evidence>
<reference evidence="7 8" key="1">
    <citation type="journal article" date="2019" name="Sci. Rep.">
        <title>A high-quality genome of Eragrostis curvula grass provides insights into Poaceae evolution and supports new strategies to enhance forage quality.</title>
        <authorList>
            <person name="Carballo J."/>
            <person name="Santos B.A.C.M."/>
            <person name="Zappacosta D."/>
            <person name="Garbus I."/>
            <person name="Selva J.P."/>
            <person name="Gallo C.A."/>
            <person name="Diaz A."/>
            <person name="Albertini E."/>
            <person name="Caccamo M."/>
            <person name="Echenique V."/>
        </authorList>
    </citation>
    <scope>NUCLEOTIDE SEQUENCE [LARGE SCALE GENOMIC DNA]</scope>
    <source>
        <strain evidence="8">cv. Victoria</strain>
        <tissue evidence="7">Leaf</tissue>
    </source>
</reference>
<dbReference type="Gene3D" id="3.80.10.10">
    <property type="entry name" value="Ribonuclease Inhibitor"/>
    <property type="match status" value="1"/>
</dbReference>
<dbReference type="AlphaFoldDB" id="A0A5J9U873"/>
<feature type="signal peptide" evidence="5">
    <location>
        <begin position="1"/>
        <end position="35"/>
    </location>
</feature>
<evidence type="ECO:0000313" key="7">
    <source>
        <dbReference type="EMBL" id="TVU19899.1"/>
    </source>
</evidence>
<dbReference type="Gramene" id="TVU19899">
    <property type="protein sequence ID" value="TVU19899"/>
    <property type="gene ID" value="EJB05_36081"/>
</dbReference>
<evidence type="ECO:0000256" key="1">
    <source>
        <dbReference type="ARBA" id="ARBA00022614"/>
    </source>
</evidence>
<keyword evidence="1" id="KW-0433">Leucine-rich repeat</keyword>
<dbReference type="OrthoDB" id="1535479at2759"/>
<feature type="domain" description="Leucine-rich repeat-containing N-terminal plant-type" evidence="6">
    <location>
        <begin position="36"/>
        <end position="75"/>
    </location>
</feature>
<organism evidence="7 8">
    <name type="scientific">Eragrostis curvula</name>
    <name type="common">weeping love grass</name>
    <dbReference type="NCBI Taxonomy" id="38414"/>
    <lineage>
        <taxon>Eukaryota</taxon>
        <taxon>Viridiplantae</taxon>
        <taxon>Streptophyta</taxon>
        <taxon>Embryophyta</taxon>
        <taxon>Tracheophyta</taxon>
        <taxon>Spermatophyta</taxon>
        <taxon>Magnoliopsida</taxon>
        <taxon>Liliopsida</taxon>
        <taxon>Poales</taxon>
        <taxon>Poaceae</taxon>
        <taxon>PACMAD clade</taxon>
        <taxon>Chloridoideae</taxon>
        <taxon>Eragrostideae</taxon>
        <taxon>Eragrostidinae</taxon>
        <taxon>Eragrostis</taxon>
    </lineage>
</organism>
<sequence length="223" mass="23776">MAPMPTKTLSLTAPAATAAILMAVVMASMAPSAAANEEVKALIALRNGLDDPSGELASWIPDLVDPCTWVRISCNDDNRVNSIQLGNLNITGPLAPELGKLEQLQYMEMAGNNLQGPIPPEFGDLTNLLSMDLYKNNLSGPIPSTIGKLKSLKFLRIDHNRLTGPIPEELTGLSNLVDVDFSSNDFCGTAPTSGVFQTIPSTSFDNNPRLKHPRNDGGDDSSC</sequence>
<protein>
    <recommendedName>
        <fullName evidence="6">Leucine-rich repeat-containing N-terminal plant-type domain-containing protein</fullName>
    </recommendedName>
</protein>
<evidence type="ECO:0000256" key="4">
    <source>
        <dbReference type="SAM" id="MobiDB-lite"/>
    </source>
</evidence>